<evidence type="ECO:0000313" key="1">
    <source>
        <dbReference type="EMBL" id="TFD49125.1"/>
    </source>
</evidence>
<dbReference type="Proteomes" id="UP000297447">
    <property type="component" value="Unassembled WGS sequence"/>
</dbReference>
<accession>A0A4R8ZZ20</accession>
<comment type="caution">
    <text evidence="1">The sequence shown here is derived from an EMBL/GenBank/DDBJ whole genome shotgun (WGS) entry which is preliminary data.</text>
</comment>
<keyword evidence="2" id="KW-1185">Reference proteome</keyword>
<dbReference type="OrthoDB" id="5176528at2"/>
<sequence length="284" mass="32276">MTFPENFDPIYFDDSTWDERVQAWQHHNVSRGFSGGNAELVRKLLTHSETGLRVVINITPAALESMLRAGAYRNLYEAPVIGGRARTVSEARETVDDKLSLGSDTYFGALAVGGSGVRYYGAYCLVLSPELVEPDTQLFDRDSYDILLPPLLGAPMNSENISVLTGKWQTDRIEMVMLKVLPEMRHDSRLVTAGMISSLVLRDQEFVEVHLRQKFGPEDLEEIRESPDDAATEIDILERRRAGLHVASEEGEWVRRRSRLAELMDDQRVKHRVVTMYGRGYQWM</sequence>
<dbReference type="EMBL" id="SOHE01000051">
    <property type="protein sequence ID" value="TFD49125.1"/>
    <property type="molecule type" value="Genomic_DNA"/>
</dbReference>
<dbReference type="RefSeq" id="WP_134519747.1">
    <property type="nucleotide sequence ID" value="NZ_SOHE01000051.1"/>
</dbReference>
<proteinExistence type="predicted"/>
<protein>
    <submittedName>
        <fullName evidence="1">Uncharacterized protein</fullName>
    </submittedName>
</protein>
<gene>
    <name evidence="1" type="ORF">E3T55_11660</name>
</gene>
<reference evidence="1 2" key="1">
    <citation type="submission" date="2019-03" db="EMBL/GenBank/DDBJ databases">
        <title>Genomics of glacier-inhabiting Cryobacterium strains.</title>
        <authorList>
            <person name="Liu Q."/>
            <person name="Xin Y.-H."/>
        </authorList>
    </citation>
    <scope>NUCLEOTIDE SEQUENCE [LARGE SCALE GENOMIC DNA]</scope>
    <source>
        <strain evidence="1 2">Hh14</strain>
    </source>
</reference>
<organism evidence="1 2">
    <name type="scientific">Cryobacterium frigoriphilum</name>
    <dbReference type="NCBI Taxonomy" id="1259150"/>
    <lineage>
        <taxon>Bacteria</taxon>
        <taxon>Bacillati</taxon>
        <taxon>Actinomycetota</taxon>
        <taxon>Actinomycetes</taxon>
        <taxon>Micrococcales</taxon>
        <taxon>Microbacteriaceae</taxon>
        <taxon>Cryobacterium</taxon>
    </lineage>
</organism>
<dbReference type="AlphaFoldDB" id="A0A4R8ZZ20"/>
<name>A0A4R8ZZ20_9MICO</name>
<evidence type="ECO:0000313" key="2">
    <source>
        <dbReference type="Proteomes" id="UP000297447"/>
    </source>
</evidence>